<dbReference type="Proteomes" id="UP000315017">
    <property type="component" value="Chromosome"/>
</dbReference>
<dbReference type="GO" id="GO:0006508">
    <property type="term" value="P:proteolysis"/>
    <property type="evidence" value="ECO:0007669"/>
    <property type="project" value="InterPro"/>
</dbReference>
<protein>
    <submittedName>
        <fullName evidence="3">Caspase domain protein</fullName>
    </submittedName>
</protein>
<evidence type="ECO:0000313" key="3">
    <source>
        <dbReference type="EMBL" id="QDU25098.1"/>
    </source>
</evidence>
<feature type="signal peptide" evidence="1">
    <location>
        <begin position="1"/>
        <end position="30"/>
    </location>
</feature>
<feature type="domain" description="Peptidase C14 caspase" evidence="2">
    <location>
        <begin position="45"/>
        <end position="271"/>
    </location>
</feature>
<reference evidence="3 4" key="1">
    <citation type="submission" date="2019-02" db="EMBL/GenBank/DDBJ databases">
        <title>Deep-cultivation of Planctomycetes and their phenomic and genomic characterization uncovers novel biology.</title>
        <authorList>
            <person name="Wiegand S."/>
            <person name="Jogler M."/>
            <person name="Boedeker C."/>
            <person name="Pinto D."/>
            <person name="Vollmers J."/>
            <person name="Rivas-Marin E."/>
            <person name="Kohn T."/>
            <person name="Peeters S.H."/>
            <person name="Heuer A."/>
            <person name="Rast P."/>
            <person name="Oberbeckmann S."/>
            <person name="Bunk B."/>
            <person name="Jeske O."/>
            <person name="Meyerdierks A."/>
            <person name="Storesund J.E."/>
            <person name="Kallscheuer N."/>
            <person name="Luecker S."/>
            <person name="Lage O.M."/>
            <person name="Pohl T."/>
            <person name="Merkel B.J."/>
            <person name="Hornburger P."/>
            <person name="Mueller R.-W."/>
            <person name="Bruemmer F."/>
            <person name="Labrenz M."/>
            <person name="Spormann A.M."/>
            <person name="Op den Camp H."/>
            <person name="Overmann J."/>
            <person name="Amann R."/>
            <person name="Jetten M.S.M."/>
            <person name="Mascher T."/>
            <person name="Medema M.H."/>
            <person name="Devos D.P."/>
            <person name="Kaster A.-K."/>
            <person name="Ovreas L."/>
            <person name="Rohde M."/>
            <person name="Galperin M.Y."/>
            <person name="Jogler C."/>
        </authorList>
    </citation>
    <scope>NUCLEOTIDE SEQUENCE [LARGE SCALE GENOMIC DNA]</scope>
    <source>
        <strain evidence="3 4">ETA_A8</strain>
    </source>
</reference>
<dbReference type="AlphaFoldDB" id="A0A517Y4B3"/>
<dbReference type="PANTHER" id="PTHR48104">
    <property type="entry name" value="METACASPASE-4"/>
    <property type="match status" value="1"/>
</dbReference>
<evidence type="ECO:0000259" key="2">
    <source>
        <dbReference type="Pfam" id="PF00656"/>
    </source>
</evidence>
<dbReference type="InterPro" id="IPR029030">
    <property type="entry name" value="Caspase-like_dom_sf"/>
</dbReference>
<keyword evidence="1" id="KW-0732">Signal</keyword>
<dbReference type="GO" id="GO:0005737">
    <property type="term" value="C:cytoplasm"/>
    <property type="evidence" value="ECO:0007669"/>
    <property type="project" value="TreeGrafter"/>
</dbReference>
<dbReference type="RefSeq" id="WP_145083447.1">
    <property type="nucleotide sequence ID" value="NZ_CP036274.1"/>
</dbReference>
<dbReference type="Gene3D" id="3.40.50.1460">
    <property type="match status" value="1"/>
</dbReference>
<dbReference type="PANTHER" id="PTHR48104:SF30">
    <property type="entry name" value="METACASPASE-1"/>
    <property type="match status" value="1"/>
</dbReference>
<dbReference type="Gene3D" id="3.40.50.10610">
    <property type="entry name" value="ABC-type transport auxiliary lipoprotein component"/>
    <property type="match status" value="1"/>
</dbReference>
<dbReference type="OrthoDB" id="291633at2"/>
<dbReference type="EMBL" id="CP036274">
    <property type="protein sequence ID" value="QDU25098.1"/>
    <property type="molecule type" value="Genomic_DNA"/>
</dbReference>
<dbReference type="GO" id="GO:0004197">
    <property type="term" value="F:cysteine-type endopeptidase activity"/>
    <property type="evidence" value="ECO:0007669"/>
    <property type="project" value="InterPro"/>
</dbReference>
<sequence precursor="true">MHAPAFVHASFGILALALLALPCQLPSLVAQDLAFGDGDETAGQQWAILIGVENYQKATPLTYTMNDVDQLAATLRDRGGVPSERVIKFVETAPDSRFQPLKASLIEQLPRYLRKPKAKDRLIVYFSGHGFRSQDGNLFLAPIDCDPTNPAATGISVSWLKDQIAACPAQFKLLVLDSCHAGTEKGEELIKGASAKDLGEPFRDLEGVVTLASSTGDEKSQIWVEKRQSLFTYWLNQGLAGHADENGDAEVDIDELNKYVHKNVTHTAKSQLHRPQTPVRIIRGGSGTPVVLELVPTKLKYLINDMAQQMAWSMQERGLKKVGVLQFTTDTPLGEALGGGFGSLGRWCTAELEKTLLQSGTCEVIDSTRLIAALKKQKFTVDQLGSPEALQQLSKELGGMPAIVMGTLRHRQNKTITLQCKLQNIETESLVGAAGGSALLNENEWAMLGHSVAIKPEDRPPPVPGNSDNSGELIQKLDEKATAPHPMRDPKFPYRVAIMVNGKERVGEFRGNEYVIPLRNGEVYEIWVRILNNESCCVKVLVDGLNTLPQKLRAEKGISTVEVAPIAKLDEAREWMMDVTQNPQRVWAIRGFVTETGAAGKLRRFVVTDPAQSLAAQKNFTESMGMITAAFYTPTAVRGGTTVQPWETPEVLTERRDTRAGDLISVVHIRYLDADKFHAGK</sequence>
<name>A0A517Y4B3_9BACT</name>
<dbReference type="KEGG" id="aagg:ETAA8_01590"/>
<dbReference type="SUPFAM" id="SSF52129">
    <property type="entry name" value="Caspase-like"/>
    <property type="match status" value="1"/>
</dbReference>
<dbReference type="InterPro" id="IPR011600">
    <property type="entry name" value="Pept_C14_caspase"/>
</dbReference>
<keyword evidence="4" id="KW-1185">Reference proteome</keyword>
<accession>A0A517Y4B3</accession>
<dbReference type="InterPro" id="IPR050452">
    <property type="entry name" value="Metacaspase"/>
</dbReference>
<dbReference type="Pfam" id="PF00656">
    <property type="entry name" value="Peptidase_C14"/>
    <property type="match status" value="1"/>
</dbReference>
<feature type="chain" id="PRO_5022160985" evidence="1">
    <location>
        <begin position="31"/>
        <end position="681"/>
    </location>
</feature>
<evidence type="ECO:0000313" key="4">
    <source>
        <dbReference type="Proteomes" id="UP000315017"/>
    </source>
</evidence>
<evidence type="ECO:0000256" key="1">
    <source>
        <dbReference type="SAM" id="SignalP"/>
    </source>
</evidence>
<organism evidence="3 4">
    <name type="scientific">Anatilimnocola aggregata</name>
    <dbReference type="NCBI Taxonomy" id="2528021"/>
    <lineage>
        <taxon>Bacteria</taxon>
        <taxon>Pseudomonadati</taxon>
        <taxon>Planctomycetota</taxon>
        <taxon>Planctomycetia</taxon>
        <taxon>Pirellulales</taxon>
        <taxon>Pirellulaceae</taxon>
        <taxon>Anatilimnocola</taxon>
    </lineage>
</organism>
<proteinExistence type="predicted"/>
<gene>
    <name evidence="3" type="ORF">ETAA8_01590</name>
</gene>